<evidence type="ECO:0000313" key="1">
    <source>
        <dbReference type="EMBL" id="MEQ2286137.1"/>
    </source>
</evidence>
<proteinExistence type="predicted"/>
<name>A0ABV0XX90_9TELE</name>
<organism evidence="1 2">
    <name type="scientific">Ameca splendens</name>
    <dbReference type="NCBI Taxonomy" id="208324"/>
    <lineage>
        <taxon>Eukaryota</taxon>
        <taxon>Metazoa</taxon>
        <taxon>Chordata</taxon>
        <taxon>Craniata</taxon>
        <taxon>Vertebrata</taxon>
        <taxon>Euteleostomi</taxon>
        <taxon>Actinopterygii</taxon>
        <taxon>Neopterygii</taxon>
        <taxon>Teleostei</taxon>
        <taxon>Neoteleostei</taxon>
        <taxon>Acanthomorphata</taxon>
        <taxon>Ovalentaria</taxon>
        <taxon>Atherinomorphae</taxon>
        <taxon>Cyprinodontiformes</taxon>
        <taxon>Goodeidae</taxon>
        <taxon>Ameca</taxon>
    </lineage>
</organism>
<comment type="caution">
    <text evidence="1">The sequence shown here is derived from an EMBL/GenBank/DDBJ whole genome shotgun (WGS) entry which is preliminary data.</text>
</comment>
<dbReference type="Proteomes" id="UP001469553">
    <property type="component" value="Unassembled WGS sequence"/>
</dbReference>
<gene>
    <name evidence="1" type="ORF">AMECASPLE_039117</name>
</gene>
<dbReference type="EMBL" id="JAHRIP010017207">
    <property type="protein sequence ID" value="MEQ2286137.1"/>
    <property type="molecule type" value="Genomic_DNA"/>
</dbReference>
<reference evidence="1 2" key="1">
    <citation type="submission" date="2021-06" db="EMBL/GenBank/DDBJ databases">
        <authorList>
            <person name="Palmer J.M."/>
        </authorList>
    </citation>
    <scope>NUCLEOTIDE SEQUENCE [LARGE SCALE GENOMIC DNA]</scope>
    <source>
        <strain evidence="1 2">AS_MEX2019</strain>
        <tissue evidence="1">Muscle</tissue>
    </source>
</reference>
<sequence length="108" mass="12786">MRKCFGVSHKVFNKTKKNYPCLTFTYQKNHKQKNIDIVKTFRVIFRDISPSRGENTWILAGKKETSTSFKTKKQKRILSDTVLNLYQKLMLEMPHLKLSYSLFGRIKP</sequence>
<protein>
    <submittedName>
        <fullName evidence="1">Uncharacterized protein</fullName>
    </submittedName>
</protein>
<evidence type="ECO:0000313" key="2">
    <source>
        <dbReference type="Proteomes" id="UP001469553"/>
    </source>
</evidence>
<accession>A0ABV0XX90</accession>
<keyword evidence="2" id="KW-1185">Reference proteome</keyword>